<feature type="compositionally biased region" description="Low complexity" evidence="1">
    <location>
        <begin position="204"/>
        <end position="215"/>
    </location>
</feature>
<evidence type="ECO:0000313" key="3">
    <source>
        <dbReference type="Proteomes" id="UP000466345"/>
    </source>
</evidence>
<dbReference type="Proteomes" id="UP000466345">
    <property type="component" value="Unassembled WGS sequence"/>
</dbReference>
<dbReference type="AlphaFoldDB" id="A0A7K0CDM2"/>
<protein>
    <submittedName>
        <fullName evidence="2">Uncharacterized protein</fullName>
    </submittedName>
</protein>
<feature type="region of interest" description="Disordered" evidence="1">
    <location>
        <begin position="79"/>
        <end position="274"/>
    </location>
</feature>
<feature type="compositionally biased region" description="Basic residues" evidence="1">
    <location>
        <begin position="265"/>
        <end position="274"/>
    </location>
</feature>
<name>A0A7K0CDM2_9ACTN</name>
<proteinExistence type="predicted"/>
<evidence type="ECO:0000313" key="2">
    <source>
        <dbReference type="EMBL" id="MQY11568.1"/>
    </source>
</evidence>
<feature type="compositionally biased region" description="Polar residues" evidence="1">
    <location>
        <begin position="163"/>
        <end position="173"/>
    </location>
</feature>
<dbReference type="PROSITE" id="PS51257">
    <property type="entry name" value="PROKAR_LIPOPROTEIN"/>
    <property type="match status" value="1"/>
</dbReference>
<gene>
    <name evidence="2" type="ORF">SRB5_16870</name>
</gene>
<evidence type="ECO:0000256" key="1">
    <source>
        <dbReference type="SAM" id="MobiDB-lite"/>
    </source>
</evidence>
<comment type="caution">
    <text evidence="2">The sequence shown here is derived from an EMBL/GenBank/DDBJ whole genome shotgun (WGS) entry which is preliminary data.</text>
</comment>
<dbReference type="EMBL" id="WEGJ01000003">
    <property type="protein sequence ID" value="MQY11568.1"/>
    <property type="molecule type" value="Genomic_DNA"/>
</dbReference>
<keyword evidence="3" id="KW-1185">Reference proteome</keyword>
<organism evidence="2 3">
    <name type="scientific">Streptomyces smaragdinus</name>
    <dbReference type="NCBI Taxonomy" id="2585196"/>
    <lineage>
        <taxon>Bacteria</taxon>
        <taxon>Bacillati</taxon>
        <taxon>Actinomycetota</taxon>
        <taxon>Actinomycetes</taxon>
        <taxon>Kitasatosporales</taxon>
        <taxon>Streptomycetaceae</taxon>
        <taxon>Streptomyces</taxon>
    </lineage>
</organism>
<sequence length="274" mass="28135">MARPRGPAWACFALSACGRAESALRLCPGAGRGAVVTSCVRGRAGALLLRLMSGGGPERRLRWTWRLWSRCRATLRRRSVPPPRYAGGLRNAAGPAASATPCGSHTHRNAVGSAQTRNAAGRGSPRRTAPNPTATLWAGVPQGDGGTPCSSEAESLGEGGHSGPQQSTHDATSTPLAGGPPPRRGATPHRSEARPTSPAGGPPGCAAPEGSPCAGRAEADGRHRAAEGPGARGARDQPPQEAVAGEGVGGLVRWGERRDPGPPRGHLRPPRRRL</sequence>
<accession>A0A7K0CDM2</accession>
<reference evidence="2 3" key="1">
    <citation type="submission" date="2019-10" db="EMBL/GenBank/DDBJ databases">
        <title>Streptomyces smaragdinus sp. nov. and Streptomyces fabii sp. nov., isolated from the gut of fungus growing-termite Macrotermes natalensis.</title>
        <authorList>
            <person name="Schwitalla J."/>
            <person name="Benndorf R."/>
            <person name="Martin K."/>
            <person name="De Beer W."/>
            <person name="Kaster A.-K."/>
            <person name="Vollmers J."/>
            <person name="Poulsen M."/>
            <person name="Beemelmanns C."/>
        </authorList>
    </citation>
    <scope>NUCLEOTIDE SEQUENCE [LARGE SCALE GENOMIC DNA]</scope>
    <source>
        <strain evidence="2 3">RB5</strain>
    </source>
</reference>
<feature type="compositionally biased region" description="Basic and acidic residues" evidence="1">
    <location>
        <begin position="217"/>
        <end position="226"/>
    </location>
</feature>